<protein>
    <recommendedName>
        <fullName evidence="5">HTH tetR-type domain-containing protein</fullName>
    </recommendedName>
</protein>
<dbReference type="SUPFAM" id="SSF46689">
    <property type="entry name" value="Homeodomain-like"/>
    <property type="match status" value="1"/>
</dbReference>
<evidence type="ECO:0000259" key="5">
    <source>
        <dbReference type="PROSITE" id="PS50977"/>
    </source>
</evidence>
<dbReference type="Gene3D" id="1.10.357.10">
    <property type="entry name" value="Tetracycline Repressor, domain 2"/>
    <property type="match status" value="1"/>
</dbReference>
<dbReference type="EMBL" id="BAABLP010000006">
    <property type="protein sequence ID" value="GAA4754370.1"/>
    <property type="molecule type" value="Genomic_DNA"/>
</dbReference>
<dbReference type="RefSeq" id="WP_345482052.1">
    <property type="nucleotide sequence ID" value="NZ_BAABLP010000006.1"/>
</dbReference>
<keyword evidence="7" id="KW-1185">Reference proteome</keyword>
<evidence type="ECO:0000256" key="1">
    <source>
        <dbReference type="ARBA" id="ARBA00023015"/>
    </source>
</evidence>
<accession>A0ABP8ZE59</accession>
<comment type="caution">
    <text evidence="6">The sequence shown here is derived from an EMBL/GenBank/DDBJ whole genome shotgun (WGS) entry which is preliminary data.</text>
</comment>
<keyword evidence="3" id="KW-0804">Transcription</keyword>
<evidence type="ECO:0000313" key="7">
    <source>
        <dbReference type="Proteomes" id="UP001500121"/>
    </source>
</evidence>
<dbReference type="InterPro" id="IPR009057">
    <property type="entry name" value="Homeodomain-like_sf"/>
</dbReference>
<evidence type="ECO:0000313" key="6">
    <source>
        <dbReference type="EMBL" id="GAA4754370.1"/>
    </source>
</evidence>
<evidence type="ECO:0000256" key="3">
    <source>
        <dbReference type="ARBA" id="ARBA00023163"/>
    </source>
</evidence>
<dbReference type="PROSITE" id="PS50977">
    <property type="entry name" value="HTH_TETR_2"/>
    <property type="match status" value="1"/>
</dbReference>
<dbReference type="InterPro" id="IPR050109">
    <property type="entry name" value="HTH-type_TetR-like_transc_reg"/>
</dbReference>
<name>A0ABP8ZE59_9MICO</name>
<proteinExistence type="predicted"/>
<gene>
    <name evidence="6" type="ORF">GCM10025783_29240</name>
</gene>
<dbReference type="PROSITE" id="PS01081">
    <property type="entry name" value="HTH_TETR_1"/>
    <property type="match status" value="1"/>
</dbReference>
<evidence type="ECO:0000256" key="4">
    <source>
        <dbReference type="PROSITE-ProRule" id="PRU00335"/>
    </source>
</evidence>
<reference evidence="7" key="1">
    <citation type="journal article" date="2019" name="Int. J. Syst. Evol. Microbiol.">
        <title>The Global Catalogue of Microorganisms (GCM) 10K type strain sequencing project: providing services to taxonomists for standard genome sequencing and annotation.</title>
        <authorList>
            <consortium name="The Broad Institute Genomics Platform"/>
            <consortium name="The Broad Institute Genome Sequencing Center for Infectious Disease"/>
            <person name="Wu L."/>
            <person name="Ma J."/>
        </authorList>
    </citation>
    <scope>NUCLEOTIDE SEQUENCE [LARGE SCALE GENOMIC DNA]</scope>
    <source>
        <strain evidence="7">JCM 19015</strain>
    </source>
</reference>
<dbReference type="PANTHER" id="PTHR30055">
    <property type="entry name" value="HTH-TYPE TRANSCRIPTIONAL REGULATOR RUTR"/>
    <property type="match status" value="1"/>
</dbReference>
<dbReference type="Pfam" id="PF00440">
    <property type="entry name" value="TetR_N"/>
    <property type="match status" value="1"/>
</dbReference>
<dbReference type="InterPro" id="IPR023772">
    <property type="entry name" value="DNA-bd_HTH_TetR-type_CS"/>
</dbReference>
<sequence length="211" mass="23420">MTDTAAPGLREQKRLATKRALQIALLRLALERGFDDVTVEEVTQSAQVSVRTFFNYFASKEEALAAQHGPAELTAEEVARYADGAGDPLTDLVVLMAERASGEEDFELHHLRRELMQRESRLFSDKATQMQRIREQMIALVAERLRADELHAGRMPDESALQDRAVFTVLLCMTVARHGWGSWASGEGAATLGECMLGALDEFREIAAATR</sequence>
<organism evidence="6 7">
    <name type="scientific">Amnibacterium soli</name>
    <dbReference type="NCBI Taxonomy" id="1282736"/>
    <lineage>
        <taxon>Bacteria</taxon>
        <taxon>Bacillati</taxon>
        <taxon>Actinomycetota</taxon>
        <taxon>Actinomycetes</taxon>
        <taxon>Micrococcales</taxon>
        <taxon>Microbacteriaceae</taxon>
        <taxon>Amnibacterium</taxon>
    </lineage>
</organism>
<dbReference type="InterPro" id="IPR001647">
    <property type="entry name" value="HTH_TetR"/>
</dbReference>
<dbReference type="Proteomes" id="UP001500121">
    <property type="component" value="Unassembled WGS sequence"/>
</dbReference>
<dbReference type="PANTHER" id="PTHR30055:SF238">
    <property type="entry name" value="MYCOFACTOCIN BIOSYNTHESIS TRANSCRIPTIONAL REGULATOR MFTR-RELATED"/>
    <property type="match status" value="1"/>
</dbReference>
<keyword evidence="2 4" id="KW-0238">DNA-binding</keyword>
<feature type="domain" description="HTH tetR-type" evidence="5">
    <location>
        <begin position="15"/>
        <end position="75"/>
    </location>
</feature>
<keyword evidence="1" id="KW-0805">Transcription regulation</keyword>
<feature type="DNA-binding region" description="H-T-H motif" evidence="4">
    <location>
        <begin position="38"/>
        <end position="57"/>
    </location>
</feature>
<evidence type="ECO:0000256" key="2">
    <source>
        <dbReference type="ARBA" id="ARBA00023125"/>
    </source>
</evidence>